<evidence type="ECO:0000313" key="2">
    <source>
        <dbReference type="EMBL" id="GGR92152.1"/>
    </source>
</evidence>
<protein>
    <submittedName>
        <fullName evidence="2">Uncharacterized protein</fullName>
    </submittedName>
</protein>
<proteinExistence type="predicted"/>
<name>A0A918L3U1_9ACTN</name>
<reference evidence="2" key="1">
    <citation type="journal article" date="2014" name="Int. J. Syst. Evol. Microbiol.">
        <title>Complete genome sequence of Corynebacterium casei LMG S-19264T (=DSM 44701T), isolated from a smear-ripened cheese.</title>
        <authorList>
            <consortium name="US DOE Joint Genome Institute (JGI-PGF)"/>
            <person name="Walter F."/>
            <person name="Albersmeier A."/>
            <person name="Kalinowski J."/>
            <person name="Ruckert C."/>
        </authorList>
    </citation>
    <scope>NUCLEOTIDE SEQUENCE</scope>
    <source>
        <strain evidence="2">JCM 4386</strain>
    </source>
</reference>
<feature type="compositionally biased region" description="Low complexity" evidence="1">
    <location>
        <begin position="1"/>
        <end position="13"/>
    </location>
</feature>
<dbReference type="EMBL" id="BMTL01000012">
    <property type="protein sequence ID" value="GGR92152.1"/>
    <property type="molecule type" value="Genomic_DNA"/>
</dbReference>
<evidence type="ECO:0000256" key="1">
    <source>
        <dbReference type="SAM" id="MobiDB-lite"/>
    </source>
</evidence>
<comment type="caution">
    <text evidence="2">The sequence shown here is derived from an EMBL/GenBank/DDBJ whole genome shotgun (WGS) entry which is preliminary data.</text>
</comment>
<sequence length="66" mass="6920">MTAPNTMATAAAAIHQPVVEDQKLNTEDPLGAAEPRGRGKPATRPVHASVRAAYQVKMPITVVVTS</sequence>
<dbReference type="Proteomes" id="UP000606194">
    <property type="component" value="Unassembled WGS sequence"/>
</dbReference>
<dbReference type="AlphaFoldDB" id="A0A918L3U1"/>
<evidence type="ECO:0000313" key="3">
    <source>
        <dbReference type="Proteomes" id="UP000606194"/>
    </source>
</evidence>
<accession>A0A918L3U1</accession>
<gene>
    <name evidence="2" type="ORF">GCM10010269_34190</name>
</gene>
<reference evidence="2" key="2">
    <citation type="submission" date="2020-09" db="EMBL/GenBank/DDBJ databases">
        <authorList>
            <person name="Sun Q."/>
            <person name="Ohkuma M."/>
        </authorList>
    </citation>
    <scope>NUCLEOTIDE SEQUENCE</scope>
    <source>
        <strain evidence="2">JCM 4386</strain>
    </source>
</reference>
<feature type="region of interest" description="Disordered" evidence="1">
    <location>
        <begin position="1"/>
        <end position="46"/>
    </location>
</feature>
<organism evidence="2 3">
    <name type="scientific">Streptomyces humidus</name>
    <dbReference type="NCBI Taxonomy" id="52259"/>
    <lineage>
        <taxon>Bacteria</taxon>
        <taxon>Bacillati</taxon>
        <taxon>Actinomycetota</taxon>
        <taxon>Actinomycetes</taxon>
        <taxon>Kitasatosporales</taxon>
        <taxon>Streptomycetaceae</taxon>
        <taxon>Streptomyces</taxon>
    </lineage>
</organism>
<keyword evidence="3" id="KW-1185">Reference proteome</keyword>